<keyword evidence="2" id="KW-1185">Reference proteome</keyword>
<evidence type="ECO:0000313" key="1">
    <source>
        <dbReference type="EMBL" id="TCO12439.1"/>
    </source>
</evidence>
<dbReference type="AlphaFoldDB" id="A0A4R2GRD7"/>
<reference evidence="1 2" key="1">
    <citation type="submission" date="2019-03" db="EMBL/GenBank/DDBJ databases">
        <title>Genomic Encyclopedia of Type Strains, Phase IV (KMG-IV): sequencing the most valuable type-strain genomes for metagenomic binning, comparative biology and taxonomic classification.</title>
        <authorList>
            <person name="Goeker M."/>
        </authorList>
    </citation>
    <scope>NUCLEOTIDE SEQUENCE [LARGE SCALE GENOMIC DNA]</scope>
    <source>
        <strain evidence="1 2">DSM 22958</strain>
    </source>
</reference>
<name>A0A4R2GRD7_9HYPH</name>
<dbReference type="EMBL" id="SLWL01000009">
    <property type="protein sequence ID" value="TCO12439.1"/>
    <property type="molecule type" value="Genomic_DNA"/>
</dbReference>
<dbReference type="Proteomes" id="UP000294881">
    <property type="component" value="Unassembled WGS sequence"/>
</dbReference>
<proteinExistence type="predicted"/>
<sequence length="190" mass="20155">MSRVAELLTAVAGVLRALSDQGARVFTEVRAELDRYDLSDLLKDSTRAPTARVCLLRAKPVRGADGRIGFDVSVGIIVVARREGRANPEFSSADLAALRLIDLCSTALMLNPNVSLGQISDVDPGDALVAMSEQSNDRGMAIALQEAKWRLHDVYQPRPAAAAAVALNPSSGQPHTVIINGVAYPVGSQP</sequence>
<dbReference type="OrthoDB" id="8161671at2"/>
<gene>
    <name evidence="1" type="ORF">EV666_10986</name>
</gene>
<organism evidence="1 2">
    <name type="scientific">Camelimonas lactis</name>
    <dbReference type="NCBI Taxonomy" id="659006"/>
    <lineage>
        <taxon>Bacteria</taxon>
        <taxon>Pseudomonadati</taxon>
        <taxon>Pseudomonadota</taxon>
        <taxon>Alphaproteobacteria</taxon>
        <taxon>Hyphomicrobiales</taxon>
        <taxon>Chelatococcaceae</taxon>
        <taxon>Camelimonas</taxon>
    </lineage>
</organism>
<comment type="caution">
    <text evidence="1">The sequence shown here is derived from an EMBL/GenBank/DDBJ whole genome shotgun (WGS) entry which is preliminary data.</text>
</comment>
<evidence type="ECO:0000313" key="2">
    <source>
        <dbReference type="Proteomes" id="UP000294881"/>
    </source>
</evidence>
<protein>
    <submittedName>
        <fullName evidence="1">Uncharacterized protein</fullName>
    </submittedName>
</protein>
<accession>A0A4R2GRD7</accession>
<dbReference type="RefSeq" id="WP_132007592.1">
    <property type="nucleotide sequence ID" value="NZ_JBHUNN010000002.1"/>
</dbReference>